<evidence type="ECO:0000256" key="4">
    <source>
        <dbReference type="ARBA" id="ARBA00022741"/>
    </source>
</evidence>
<dbReference type="HAMAP" id="MF_02090">
    <property type="entry name" value="NadE_glutamine_dep"/>
    <property type="match status" value="1"/>
</dbReference>
<dbReference type="FunFam" id="1.10.10.1140:FF:000001">
    <property type="entry name" value="Glutamine-dependent NAD(+) synthetase"/>
    <property type="match status" value="1"/>
</dbReference>
<feature type="binding site" evidence="7">
    <location>
        <position position="485"/>
    </location>
    <ligand>
        <name>ATP</name>
        <dbReference type="ChEBI" id="CHEBI:30616"/>
    </ligand>
</feature>
<feature type="binding site" evidence="7">
    <location>
        <position position="211"/>
    </location>
    <ligand>
        <name>L-glutamine</name>
        <dbReference type="ChEBI" id="CHEBI:58359"/>
    </ligand>
</feature>
<comment type="pathway">
    <text evidence="1 7 8">Cofactor biosynthesis; NAD(+) biosynthesis; NAD(+) from deamido-NAD(+) (L-Gln route): step 1/1.</text>
</comment>
<keyword evidence="6 7" id="KW-0520">NAD</keyword>
<feature type="binding site" evidence="7">
    <location>
        <position position="490"/>
    </location>
    <ligand>
        <name>deamido-NAD(+)</name>
        <dbReference type="ChEBI" id="CHEBI:58437"/>
        <note>ligand shared between two neighboring subunits</note>
    </ligand>
</feature>
<protein>
    <recommendedName>
        <fullName evidence="7 8">Glutamine-dependent NAD(+) synthetase</fullName>
        <ecNumber evidence="7 8">6.3.5.1</ecNumber>
    </recommendedName>
    <alternativeName>
        <fullName evidence="7 8">NAD(+) synthase [glutamine-hydrolyzing]</fullName>
    </alternativeName>
</protein>
<dbReference type="CDD" id="cd00553">
    <property type="entry name" value="NAD_synthase"/>
    <property type="match status" value="1"/>
</dbReference>
<dbReference type="Gene3D" id="3.40.50.620">
    <property type="entry name" value="HUPs"/>
    <property type="match status" value="1"/>
</dbReference>
<dbReference type="PANTHER" id="PTHR23090">
    <property type="entry name" value="NH 3 /GLUTAMINE-DEPENDENT NAD + SYNTHETASE"/>
    <property type="match status" value="1"/>
</dbReference>
<evidence type="ECO:0000256" key="5">
    <source>
        <dbReference type="ARBA" id="ARBA00022840"/>
    </source>
</evidence>
<feature type="binding site" evidence="7">
    <location>
        <position position="641"/>
    </location>
    <ligand>
        <name>deamido-NAD(+)</name>
        <dbReference type="ChEBI" id="CHEBI:58437"/>
        <note>ligand shared between two neighboring subunits</note>
    </ligand>
</feature>
<keyword evidence="3 7" id="KW-0436">Ligase</keyword>
<dbReference type="NCBIfam" id="NF002730">
    <property type="entry name" value="PRK02628.1"/>
    <property type="match status" value="1"/>
</dbReference>
<dbReference type="SUPFAM" id="SSF52402">
    <property type="entry name" value="Adenine nucleotide alpha hydrolases-like"/>
    <property type="match status" value="1"/>
</dbReference>
<dbReference type="Pfam" id="PF02540">
    <property type="entry name" value="NAD_synthase"/>
    <property type="match status" value="1"/>
</dbReference>
<feature type="active site" description="Proton acceptor; for glutaminase activity" evidence="7">
    <location>
        <position position="59"/>
    </location>
</feature>
<feature type="domain" description="CN hydrolase" evidence="10">
    <location>
        <begin position="19"/>
        <end position="284"/>
    </location>
</feature>
<dbReference type="InterPro" id="IPR041856">
    <property type="entry name" value="NAD+_synth_C"/>
</dbReference>
<dbReference type="RefSeq" id="WP_147048298.1">
    <property type="nucleotide sequence ID" value="NZ_BJZV01000024.1"/>
</dbReference>
<feature type="binding site" evidence="7">
    <location>
        <begin position="495"/>
        <end position="498"/>
    </location>
    <ligand>
        <name>deamido-NAD(+)</name>
        <dbReference type="ChEBI" id="CHEBI:58437"/>
        <note>ligand shared between two neighboring subunits</note>
    </ligand>
</feature>
<comment type="catalytic activity">
    <reaction evidence="7 8">
        <text>deamido-NAD(+) + L-glutamine + ATP + H2O = L-glutamate + AMP + diphosphate + NAD(+) + H(+)</text>
        <dbReference type="Rhea" id="RHEA:24384"/>
        <dbReference type="ChEBI" id="CHEBI:15377"/>
        <dbReference type="ChEBI" id="CHEBI:15378"/>
        <dbReference type="ChEBI" id="CHEBI:29985"/>
        <dbReference type="ChEBI" id="CHEBI:30616"/>
        <dbReference type="ChEBI" id="CHEBI:33019"/>
        <dbReference type="ChEBI" id="CHEBI:57540"/>
        <dbReference type="ChEBI" id="CHEBI:58359"/>
        <dbReference type="ChEBI" id="CHEBI:58437"/>
        <dbReference type="ChEBI" id="CHEBI:456215"/>
        <dbReference type="EC" id="6.3.5.1"/>
    </reaction>
</comment>
<dbReference type="GO" id="GO:0003952">
    <property type="term" value="F:NAD+ synthase (glutamine-hydrolyzing) activity"/>
    <property type="evidence" value="ECO:0007669"/>
    <property type="project" value="UniProtKB-UniRule"/>
</dbReference>
<dbReference type="UniPathway" id="UPA00253">
    <property type="reaction ID" value="UER00334"/>
</dbReference>
<dbReference type="InterPro" id="IPR014729">
    <property type="entry name" value="Rossmann-like_a/b/a_fold"/>
</dbReference>
<dbReference type="Gene3D" id="3.60.110.10">
    <property type="entry name" value="Carbon-nitrogen hydrolase"/>
    <property type="match status" value="1"/>
</dbReference>
<dbReference type="InterPro" id="IPR036526">
    <property type="entry name" value="C-N_Hydrolase_sf"/>
</dbReference>
<name>A0A512JPM6_9HYPH</name>
<proteinExistence type="inferred from homology"/>
<dbReference type="Proteomes" id="UP000321750">
    <property type="component" value="Unassembled WGS sequence"/>
</dbReference>
<evidence type="ECO:0000256" key="1">
    <source>
        <dbReference type="ARBA" id="ARBA00005188"/>
    </source>
</evidence>
<dbReference type="GO" id="GO:0004359">
    <property type="term" value="F:glutaminase activity"/>
    <property type="evidence" value="ECO:0007669"/>
    <property type="project" value="InterPro"/>
</dbReference>
<gene>
    <name evidence="7 11" type="primary">nadE</name>
    <name evidence="11" type="ORF">MGN01_37420</name>
</gene>
<accession>A0A512JPM6</accession>
<feature type="region of interest" description="Disordered" evidence="9">
    <location>
        <begin position="649"/>
        <end position="668"/>
    </location>
</feature>
<dbReference type="EMBL" id="BJZV01000024">
    <property type="protein sequence ID" value="GEP11897.1"/>
    <property type="molecule type" value="Genomic_DNA"/>
</dbReference>
<keyword evidence="12" id="KW-1185">Reference proteome</keyword>
<dbReference type="GO" id="GO:0008795">
    <property type="term" value="F:NAD+ synthase activity"/>
    <property type="evidence" value="ECO:0007669"/>
    <property type="project" value="UniProtKB-UniRule"/>
</dbReference>
<feature type="binding site" evidence="7">
    <location>
        <position position="461"/>
    </location>
    <ligand>
        <name>deamido-NAD(+)</name>
        <dbReference type="ChEBI" id="CHEBI:58437"/>
        <note>ligand shared between two neighboring subunits</note>
    </ligand>
</feature>
<feature type="active site" description="Nucleophile; for glutaminase activity" evidence="7">
    <location>
        <position position="184"/>
    </location>
</feature>
<evidence type="ECO:0000256" key="8">
    <source>
        <dbReference type="PIRNR" id="PIRNR006630"/>
    </source>
</evidence>
<dbReference type="GO" id="GO:0005524">
    <property type="term" value="F:ATP binding"/>
    <property type="evidence" value="ECO:0007669"/>
    <property type="project" value="UniProtKB-UniRule"/>
</dbReference>
<dbReference type="AlphaFoldDB" id="A0A512JPM6"/>
<dbReference type="InterPro" id="IPR022310">
    <property type="entry name" value="NAD/GMP_synthase"/>
</dbReference>
<dbReference type="CDD" id="cd07570">
    <property type="entry name" value="GAT_Gln-NAD-synth"/>
    <property type="match status" value="1"/>
</dbReference>
<comment type="similarity">
    <text evidence="2 7 8">In the C-terminal section; belongs to the NAD synthetase family.</text>
</comment>
<dbReference type="InterPro" id="IPR014445">
    <property type="entry name" value="Gln-dep_NAD_synthase"/>
</dbReference>
<dbReference type="GO" id="GO:0005737">
    <property type="term" value="C:cytoplasm"/>
    <property type="evidence" value="ECO:0007669"/>
    <property type="project" value="InterPro"/>
</dbReference>
<evidence type="ECO:0000256" key="6">
    <source>
        <dbReference type="ARBA" id="ARBA00023027"/>
    </source>
</evidence>
<evidence type="ECO:0000256" key="7">
    <source>
        <dbReference type="HAMAP-Rule" id="MF_02090"/>
    </source>
</evidence>
<comment type="caution">
    <text evidence="11">The sequence shown here is derived from an EMBL/GenBank/DDBJ whole genome shotgun (WGS) entry which is preliminary data.</text>
</comment>
<dbReference type="PIRSF" id="PIRSF006630">
    <property type="entry name" value="NADS_GAT"/>
    <property type="match status" value="1"/>
</dbReference>
<dbReference type="Gene3D" id="1.10.10.1140">
    <property type="entry name" value="Glutamine-dependent NAD+ synthetase, C-terminal domain"/>
    <property type="match status" value="1"/>
</dbReference>
<dbReference type="OrthoDB" id="9760188at2"/>
<sequence length="685" mass="73963">MAQAQTSGEFRSLYRHGFARVAACTGHSHPGDPAANAADVLALVQECHGAGAALALFPELCISSYAIEDLLLQETLLDAVETALGTLIAASQALTPILVVGAPLRWRHRLYNCAVAIQGGRLLGVVPKSYLPNYREFYEKRHFAQGTGIAGETIRLVGLDAPFGTDLLFAADDLPGFVLGIEICEDLWVPSTPGMDAALAGATVLANLSGSPITIGRAESRALLTRAASMRGLCAYVYAAAGQGESTTDLSWDGQTSIDENGVRLAEGPRFSPNPVAIFADIDLDLIAQERLSSGSFDDNARARAQPYRRIGFRLDPPSDDRGLRRRIERFPFVPADPSRLAQDCYEAYNIQVAGLAQRLAATGTKRLVIGVSGGLDSTQALIVAAKAFDRLGRPRSDILGYTLPGFATSDETKANALALMAALGITGHEIDIRPTARTMLEEMDHPFGRGEAVYDVTFENVQAGLRTDYLFRLANQHGGIVLGTGDLSELALGWSTYGVGDQMSHYGVNAGVPKTLIQHLIRWVIASGQFGEAENRTLAAVLDTEISPELVPAAEGEGPQSTEAKIGPYALQDFNLYYTLRHGFRPSKIAFLALHAWSDRAAGSWPQDLPEAKRVAYDLPEIRRWLGVFLDRFFRFSQFKRSALPNGPKVSAGGALSPRGDWRAPSDSSARAWLDEWERAIPAE</sequence>
<keyword evidence="5 7" id="KW-0067">ATP-binding</keyword>
<dbReference type="FunFam" id="3.40.50.620:FF:000155">
    <property type="entry name" value="Glutamine-dependent NAD(+) synthetase"/>
    <property type="match status" value="1"/>
</dbReference>
<reference evidence="11 12" key="1">
    <citation type="submission" date="2019-07" db="EMBL/GenBank/DDBJ databases">
        <title>Whole genome shotgun sequence of Methylobacterium gnaphalii NBRC 107716.</title>
        <authorList>
            <person name="Hosoyama A."/>
            <person name="Uohara A."/>
            <person name="Ohji S."/>
            <person name="Ichikawa N."/>
        </authorList>
    </citation>
    <scope>NUCLEOTIDE SEQUENCE [LARGE SCALE GENOMIC DNA]</scope>
    <source>
        <strain evidence="11 12">NBRC 107716</strain>
    </source>
</reference>
<dbReference type="InterPro" id="IPR003010">
    <property type="entry name" value="C-N_Hydrolase"/>
</dbReference>
<dbReference type="GO" id="GO:0009435">
    <property type="term" value="P:NAD+ biosynthetic process"/>
    <property type="evidence" value="ECO:0007669"/>
    <property type="project" value="UniProtKB-UniRule"/>
</dbReference>
<dbReference type="PANTHER" id="PTHR23090:SF9">
    <property type="entry name" value="GLUTAMINE-DEPENDENT NAD(+) SYNTHETASE"/>
    <property type="match status" value="1"/>
</dbReference>
<evidence type="ECO:0000313" key="12">
    <source>
        <dbReference type="Proteomes" id="UP000321750"/>
    </source>
</evidence>
<feature type="binding site" evidence="7">
    <location>
        <position position="134"/>
    </location>
    <ligand>
        <name>L-glutamine</name>
        <dbReference type="ChEBI" id="CHEBI:58359"/>
    </ligand>
</feature>
<feature type="active site" description="For glutaminase activity" evidence="7">
    <location>
        <position position="128"/>
    </location>
</feature>
<organism evidence="11 12">
    <name type="scientific">Methylobacterium gnaphalii</name>
    <dbReference type="NCBI Taxonomy" id="1010610"/>
    <lineage>
        <taxon>Bacteria</taxon>
        <taxon>Pseudomonadati</taxon>
        <taxon>Pseudomonadota</taxon>
        <taxon>Alphaproteobacteria</taxon>
        <taxon>Hyphomicrobiales</taxon>
        <taxon>Methylobacteriaceae</taxon>
        <taxon>Methylobacterium</taxon>
    </lineage>
</organism>
<dbReference type="EC" id="6.3.5.1" evidence="7 8"/>
<feature type="binding site" evidence="7">
    <location>
        <position position="217"/>
    </location>
    <ligand>
        <name>L-glutamine</name>
        <dbReference type="ChEBI" id="CHEBI:58359"/>
    </ligand>
</feature>
<evidence type="ECO:0000256" key="2">
    <source>
        <dbReference type="ARBA" id="ARBA00007145"/>
    </source>
</evidence>
<evidence type="ECO:0000256" key="3">
    <source>
        <dbReference type="ARBA" id="ARBA00022598"/>
    </source>
</evidence>
<dbReference type="InterPro" id="IPR003694">
    <property type="entry name" value="NAD_synthase"/>
</dbReference>
<evidence type="ECO:0000259" key="10">
    <source>
        <dbReference type="PROSITE" id="PS50263"/>
    </source>
</evidence>
<comment type="function">
    <text evidence="7">Catalyzes the ATP-dependent amidation of deamido-NAD to form NAD. Uses L-glutamine as a nitrogen source.</text>
</comment>
<feature type="binding site" evidence="7">
    <location>
        <begin position="371"/>
        <end position="378"/>
    </location>
    <ligand>
        <name>ATP</name>
        <dbReference type="ChEBI" id="CHEBI:30616"/>
    </ligand>
</feature>
<dbReference type="SUPFAM" id="SSF56317">
    <property type="entry name" value="Carbon-nitrogen hydrolase"/>
    <property type="match status" value="1"/>
</dbReference>
<evidence type="ECO:0000313" key="11">
    <source>
        <dbReference type="EMBL" id="GEP11897.1"/>
    </source>
</evidence>
<dbReference type="Pfam" id="PF00795">
    <property type="entry name" value="CN_hydrolase"/>
    <property type="match status" value="1"/>
</dbReference>
<keyword evidence="4 7" id="KW-0547">Nucleotide-binding</keyword>
<dbReference type="PROSITE" id="PS50263">
    <property type="entry name" value="CN_HYDROLASE"/>
    <property type="match status" value="1"/>
</dbReference>
<evidence type="ECO:0000256" key="9">
    <source>
        <dbReference type="SAM" id="MobiDB-lite"/>
    </source>
</evidence>